<dbReference type="SMART" id="SM00382">
    <property type="entry name" value="AAA"/>
    <property type="match status" value="1"/>
</dbReference>
<evidence type="ECO:0000313" key="12">
    <source>
        <dbReference type="Proteomes" id="UP000536262"/>
    </source>
</evidence>
<dbReference type="InterPro" id="IPR011527">
    <property type="entry name" value="ABC1_TM_dom"/>
</dbReference>
<dbReference type="InterPro" id="IPR027417">
    <property type="entry name" value="P-loop_NTPase"/>
</dbReference>
<dbReference type="AlphaFoldDB" id="A0A7X0FBI9"/>
<keyword evidence="4 9" id="KW-0812">Transmembrane</keyword>
<sequence>MNRWRRGAARPPPLTPVSAMRNFWGLMRAYWLSERWKEAWGLTLVIALLTALSSKASVWMAEASGELVNSIAFFHDPTNLTPLASLLTSAGTLLLLVLIKDAGFTGIRHLFSTTLHRKWRGWLNSRFNAALLDGNHTHFHVQHGGVDDAGVGTPPPDNIDQRVQDSIKGMTGGAIGLAMGVMSVAASLFFVGQKLLETSTSVRGLEFLGNYGSFILALGAVAAYVPLNTYIAIKLGGLMERLSIRMQQAEGSYRGELTTFLRRSFHVAASRGESVQRSMHDRLYLDIDKTWGRLNTVNAGYMSFELIYNFVAARFVAYGPGLLPYMHGQINLKGYITGAELVNSLISQCSWFIHVMPAIATLKANSQRVINLAKAIENVQRPQEFYGLTGHSDFSHGGQNAIFGLTVRNLELMHRGSDATPFLTVSNLRFRRGEWTFVRGESGCGKTSLVKAINGLWPYGRGTVIHPDGVKSFYATQDVKLPQVSLKQLVCLPGSADEHSEARVAVALHKAGLGDFIEHLGEEMREGKIWDQVLSGGQKQKLVVARILLLQPGLLFLDEAASALDPEAKIAFHQAIKDNCPDATVISIMHETTPPKSAMGQEFYDSVVTIADGVATKQAHVGLPVELTELLAQPLPAEEWPPLRFPRIKLKEK</sequence>
<protein>
    <submittedName>
        <fullName evidence="11">ABC-type uncharacterized transport system fused permease/ATPase subunit</fullName>
    </submittedName>
</protein>
<dbReference type="PROSITE" id="PS50893">
    <property type="entry name" value="ABC_TRANSPORTER_2"/>
    <property type="match status" value="1"/>
</dbReference>
<evidence type="ECO:0000256" key="9">
    <source>
        <dbReference type="SAM" id="Phobius"/>
    </source>
</evidence>
<gene>
    <name evidence="11" type="ORF">GGR00_004463</name>
</gene>
<evidence type="ECO:0000256" key="6">
    <source>
        <dbReference type="ARBA" id="ARBA00022840"/>
    </source>
</evidence>
<dbReference type="Proteomes" id="UP000536262">
    <property type="component" value="Unassembled WGS sequence"/>
</dbReference>
<dbReference type="GO" id="GO:0005886">
    <property type="term" value="C:plasma membrane"/>
    <property type="evidence" value="ECO:0007669"/>
    <property type="project" value="UniProtKB-SubCell"/>
</dbReference>
<dbReference type="InterPro" id="IPR003439">
    <property type="entry name" value="ABC_transporter-like_ATP-bd"/>
</dbReference>
<feature type="transmembrane region" description="Helical" evidence="9">
    <location>
        <begin position="172"/>
        <end position="191"/>
    </location>
</feature>
<dbReference type="PANTHER" id="PTHR11384">
    <property type="entry name" value="ATP-BINDING CASSETTE, SUB-FAMILY D MEMBER"/>
    <property type="match status" value="1"/>
</dbReference>
<evidence type="ECO:0000256" key="1">
    <source>
        <dbReference type="ARBA" id="ARBA00004651"/>
    </source>
</evidence>
<organism evidence="11 12">
    <name type="scientific">Aminobacter aganoensis</name>
    <dbReference type="NCBI Taxonomy" id="83264"/>
    <lineage>
        <taxon>Bacteria</taxon>
        <taxon>Pseudomonadati</taxon>
        <taxon>Pseudomonadota</taxon>
        <taxon>Alphaproteobacteria</taxon>
        <taxon>Hyphomicrobiales</taxon>
        <taxon>Phyllobacteriaceae</taxon>
        <taxon>Aminobacter</taxon>
    </lineage>
</organism>
<evidence type="ECO:0000256" key="4">
    <source>
        <dbReference type="ARBA" id="ARBA00022692"/>
    </source>
</evidence>
<feature type="transmembrane region" description="Helical" evidence="9">
    <location>
        <begin position="80"/>
        <end position="99"/>
    </location>
</feature>
<dbReference type="PANTHER" id="PTHR11384:SF59">
    <property type="entry name" value="LYSOSOMAL COBALAMIN TRANSPORTER ABCD4"/>
    <property type="match status" value="1"/>
</dbReference>
<comment type="caution">
    <text evidence="11">The sequence shown here is derived from an EMBL/GenBank/DDBJ whole genome shotgun (WGS) entry which is preliminary data.</text>
</comment>
<evidence type="ECO:0000259" key="10">
    <source>
        <dbReference type="PROSITE" id="PS50893"/>
    </source>
</evidence>
<accession>A0A7X0FBI9</accession>
<dbReference type="InterPro" id="IPR050835">
    <property type="entry name" value="ABC_transporter_sub-D"/>
</dbReference>
<comment type="similarity">
    <text evidence="2">Belongs to the ABC transporter superfamily.</text>
</comment>
<feature type="domain" description="ABC transporter" evidence="10">
    <location>
        <begin position="407"/>
        <end position="637"/>
    </location>
</feature>
<dbReference type="SUPFAM" id="SSF52540">
    <property type="entry name" value="P-loop containing nucleoside triphosphate hydrolases"/>
    <property type="match status" value="1"/>
</dbReference>
<dbReference type="PROSITE" id="PS00211">
    <property type="entry name" value="ABC_TRANSPORTER_1"/>
    <property type="match status" value="1"/>
</dbReference>
<keyword evidence="8 9" id="KW-0472">Membrane</keyword>
<dbReference type="InterPro" id="IPR017871">
    <property type="entry name" value="ABC_transporter-like_CS"/>
</dbReference>
<proteinExistence type="inferred from homology"/>
<dbReference type="GO" id="GO:0005524">
    <property type="term" value="F:ATP binding"/>
    <property type="evidence" value="ECO:0007669"/>
    <property type="project" value="UniProtKB-KW"/>
</dbReference>
<evidence type="ECO:0000256" key="8">
    <source>
        <dbReference type="ARBA" id="ARBA00023136"/>
    </source>
</evidence>
<name>A0A7X0FBI9_9HYPH</name>
<keyword evidence="7 9" id="KW-1133">Transmembrane helix</keyword>
<evidence type="ECO:0000256" key="5">
    <source>
        <dbReference type="ARBA" id="ARBA00022741"/>
    </source>
</evidence>
<dbReference type="EMBL" id="JACHOU010000015">
    <property type="protein sequence ID" value="MBB6356651.1"/>
    <property type="molecule type" value="Genomic_DNA"/>
</dbReference>
<dbReference type="InterPro" id="IPR003593">
    <property type="entry name" value="AAA+_ATPase"/>
</dbReference>
<keyword evidence="6" id="KW-0067">ATP-binding</keyword>
<dbReference type="Gene3D" id="1.20.1560.10">
    <property type="entry name" value="ABC transporter type 1, transmembrane domain"/>
    <property type="match status" value="1"/>
</dbReference>
<dbReference type="GO" id="GO:0016887">
    <property type="term" value="F:ATP hydrolysis activity"/>
    <property type="evidence" value="ECO:0007669"/>
    <property type="project" value="InterPro"/>
</dbReference>
<dbReference type="GO" id="GO:0140359">
    <property type="term" value="F:ABC-type transporter activity"/>
    <property type="evidence" value="ECO:0007669"/>
    <property type="project" value="InterPro"/>
</dbReference>
<feature type="transmembrane region" description="Helical" evidence="9">
    <location>
        <begin position="211"/>
        <end position="233"/>
    </location>
</feature>
<dbReference type="SUPFAM" id="SSF90123">
    <property type="entry name" value="ABC transporter transmembrane region"/>
    <property type="match status" value="1"/>
</dbReference>
<evidence type="ECO:0000256" key="7">
    <source>
        <dbReference type="ARBA" id="ARBA00022989"/>
    </source>
</evidence>
<dbReference type="Pfam" id="PF00005">
    <property type="entry name" value="ABC_tran"/>
    <property type="match status" value="1"/>
</dbReference>
<reference evidence="11 12" key="1">
    <citation type="submission" date="2020-08" db="EMBL/GenBank/DDBJ databases">
        <title>Genomic Encyclopedia of Type Strains, Phase IV (KMG-IV): sequencing the most valuable type-strain genomes for metagenomic binning, comparative biology and taxonomic classification.</title>
        <authorList>
            <person name="Goeker M."/>
        </authorList>
    </citation>
    <scope>NUCLEOTIDE SEQUENCE [LARGE SCALE GENOMIC DNA]</scope>
    <source>
        <strain evidence="11 12">DSM 7051</strain>
    </source>
</reference>
<dbReference type="Pfam" id="PF06472">
    <property type="entry name" value="ABC_membrane_2"/>
    <property type="match status" value="1"/>
</dbReference>
<keyword evidence="12" id="KW-1185">Reference proteome</keyword>
<comment type="subcellular location">
    <subcellularLocation>
        <location evidence="1">Cell membrane</location>
        <topology evidence="1">Multi-pass membrane protein</topology>
    </subcellularLocation>
</comment>
<evidence type="ECO:0000313" key="11">
    <source>
        <dbReference type="EMBL" id="MBB6356651.1"/>
    </source>
</evidence>
<evidence type="ECO:0000256" key="3">
    <source>
        <dbReference type="ARBA" id="ARBA00022448"/>
    </source>
</evidence>
<keyword evidence="5" id="KW-0547">Nucleotide-binding</keyword>
<evidence type="ECO:0000256" key="2">
    <source>
        <dbReference type="ARBA" id="ARBA00005417"/>
    </source>
</evidence>
<dbReference type="Gene3D" id="3.40.50.300">
    <property type="entry name" value="P-loop containing nucleotide triphosphate hydrolases"/>
    <property type="match status" value="1"/>
</dbReference>
<dbReference type="InterPro" id="IPR036640">
    <property type="entry name" value="ABC1_TM_sf"/>
</dbReference>
<keyword evidence="3" id="KW-0813">Transport</keyword>